<reference evidence="9" key="1">
    <citation type="journal article" date="2014" name="Int. J. Syst. Evol. Microbiol.">
        <title>Complete genome sequence of Corynebacterium casei LMG S-19264T (=DSM 44701T), isolated from a smear-ripened cheese.</title>
        <authorList>
            <consortium name="US DOE Joint Genome Institute (JGI-PGF)"/>
            <person name="Walter F."/>
            <person name="Albersmeier A."/>
            <person name="Kalinowski J."/>
            <person name="Ruckert C."/>
        </authorList>
    </citation>
    <scope>NUCLEOTIDE SEQUENCE</scope>
    <source>
        <strain evidence="9">KCTC 32501</strain>
    </source>
</reference>
<keyword evidence="3" id="KW-1003">Cell membrane</keyword>
<accession>A0A8J3FYV8</accession>
<comment type="similarity">
    <text evidence="2 7">Belongs to the ExbD/TolR family.</text>
</comment>
<evidence type="ECO:0000256" key="5">
    <source>
        <dbReference type="ARBA" id="ARBA00022989"/>
    </source>
</evidence>
<protein>
    <submittedName>
        <fullName evidence="9">TolR-like protein</fullName>
    </submittedName>
</protein>
<dbReference type="GO" id="GO:0022857">
    <property type="term" value="F:transmembrane transporter activity"/>
    <property type="evidence" value="ECO:0007669"/>
    <property type="project" value="InterPro"/>
</dbReference>
<dbReference type="EMBL" id="BMZG01000003">
    <property type="protein sequence ID" value="GHA68765.1"/>
    <property type="molecule type" value="Genomic_DNA"/>
</dbReference>
<evidence type="ECO:0000256" key="1">
    <source>
        <dbReference type="ARBA" id="ARBA00004162"/>
    </source>
</evidence>
<evidence type="ECO:0000313" key="9">
    <source>
        <dbReference type="EMBL" id="GHA68765.1"/>
    </source>
</evidence>
<keyword evidence="7" id="KW-0653">Protein transport</keyword>
<dbReference type="PANTHER" id="PTHR30558:SF7">
    <property type="entry name" value="TOL-PAL SYSTEM PROTEIN TOLR"/>
    <property type="match status" value="1"/>
</dbReference>
<keyword evidence="10" id="KW-1185">Reference proteome</keyword>
<keyword evidence="7" id="KW-0813">Transport</keyword>
<gene>
    <name evidence="9" type="primary">tolR</name>
    <name evidence="9" type="ORF">GCM10009007_06920</name>
</gene>
<organism evidence="9 10">
    <name type="scientific">Formosimonas limnophila</name>
    <dbReference type="NCBI Taxonomy" id="1384487"/>
    <lineage>
        <taxon>Bacteria</taxon>
        <taxon>Pseudomonadati</taxon>
        <taxon>Pseudomonadota</taxon>
        <taxon>Betaproteobacteria</taxon>
        <taxon>Burkholderiales</taxon>
        <taxon>Burkholderiaceae</taxon>
        <taxon>Formosimonas</taxon>
    </lineage>
</organism>
<evidence type="ECO:0000256" key="2">
    <source>
        <dbReference type="ARBA" id="ARBA00005811"/>
    </source>
</evidence>
<dbReference type="AlphaFoldDB" id="A0A8J3FYV8"/>
<proteinExistence type="inferred from homology"/>
<evidence type="ECO:0000256" key="8">
    <source>
        <dbReference type="SAM" id="Phobius"/>
    </source>
</evidence>
<feature type="transmembrane region" description="Helical" evidence="8">
    <location>
        <begin position="20"/>
        <end position="41"/>
    </location>
</feature>
<keyword evidence="6 8" id="KW-0472">Membrane</keyword>
<evidence type="ECO:0000256" key="3">
    <source>
        <dbReference type="ARBA" id="ARBA00022475"/>
    </source>
</evidence>
<dbReference type="RefSeq" id="WP_189491649.1">
    <property type="nucleotide sequence ID" value="NZ_BMZG01000003.1"/>
</dbReference>
<evidence type="ECO:0000256" key="7">
    <source>
        <dbReference type="RuleBase" id="RU003879"/>
    </source>
</evidence>
<dbReference type="PANTHER" id="PTHR30558">
    <property type="entry name" value="EXBD MEMBRANE COMPONENT OF PMF-DRIVEN MACROMOLECULE IMPORT SYSTEM"/>
    <property type="match status" value="1"/>
</dbReference>
<dbReference type="InterPro" id="IPR003400">
    <property type="entry name" value="ExbD"/>
</dbReference>
<reference evidence="9" key="2">
    <citation type="submission" date="2020-09" db="EMBL/GenBank/DDBJ databases">
        <authorList>
            <person name="Sun Q."/>
            <person name="Kim S."/>
        </authorList>
    </citation>
    <scope>NUCLEOTIDE SEQUENCE</scope>
    <source>
        <strain evidence="9">KCTC 32501</strain>
    </source>
</reference>
<comment type="caution">
    <text evidence="9">The sequence shown here is derived from an EMBL/GenBank/DDBJ whole genome shotgun (WGS) entry which is preliminary data.</text>
</comment>
<name>A0A8J3FYV8_9BURK</name>
<dbReference type="Pfam" id="PF02472">
    <property type="entry name" value="ExbD"/>
    <property type="match status" value="1"/>
</dbReference>
<sequence length="137" mass="14746">MSRLQPLRRRTRRTKAEMNVVPYIDVMLVLLVIFMVVAPMIQTKVLNLPSVGSASAPTEPPLVIQMNDKGELSSSGQTYASTDDMINAVRATTASKPQAVVLAADKAMAYGDVMAVMDALKKSGIERVGLLLAQATK</sequence>
<dbReference type="Gene3D" id="3.30.420.270">
    <property type="match status" value="1"/>
</dbReference>
<evidence type="ECO:0000256" key="4">
    <source>
        <dbReference type="ARBA" id="ARBA00022692"/>
    </source>
</evidence>
<evidence type="ECO:0000313" key="10">
    <source>
        <dbReference type="Proteomes" id="UP000614287"/>
    </source>
</evidence>
<dbReference type="GO" id="GO:0005886">
    <property type="term" value="C:plasma membrane"/>
    <property type="evidence" value="ECO:0007669"/>
    <property type="project" value="UniProtKB-SubCell"/>
</dbReference>
<keyword evidence="4 7" id="KW-0812">Transmembrane</keyword>
<keyword evidence="5 8" id="KW-1133">Transmembrane helix</keyword>
<dbReference type="Proteomes" id="UP000614287">
    <property type="component" value="Unassembled WGS sequence"/>
</dbReference>
<evidence type="ECO:0000256" key="6">
    <source>
        <dbReference type="ARBA" id="ARBA00023136"/>
    </source>
</evidence>
<comment type="subcellular location">
    <subcellularLocation>
        <location evidence="1">Cell membrane</location>
        <topology evidence="1">Single-pass membrane protein</topology>
    </subcellularLocation>
    <subcellularLocation>
        <location evidence="7">Cell membrane</location>
        <topology evidence="7">Single-pass type II membrane protein</topology>
    </subcellularLocation>
</comment>
<dbReference type="GO" id="GO:0015031">
    <property type="term" value="P:protein transport"/>
    <property type="evidence" value="ECO:0007669"/>
    <property type="project" value="UniProtKB-KW"/>
</dbReference>